<dbReference type="PROSITE" id="PS51013">
    <property type="entry name" value="PANNEXIN"/>
    <property type="match status" value="1"/>
</dbReference>
<keyword evidence="15" id="KW-1185">Reference proteome</keyword>
<dbReference type="EMBL" id="JBICBT010001126">
    <property type="protein sequence ID" value="KAL3081867.1"/>
    <property type="molecule type" value="Genomic_DNA"/>
</dbReference>
<dbReference type="Pfam" id="PF00876">
    <property type="entry name" value="Innexin"/>
    <property type="match status" value="1"/>
</dbReference>
<evidence type="ECO:0000256" key="13">
    <source>
        <dbReference type="SAM" id="MobiDB-lite"/>
    </source>
</evidence>
<evidence type="ECO:0000256" key="7">
    <source>
        <dbReference type="ARBA" id="ARBA00022949"/>
    </source>
</evidence>
<keyword evidence="9 12" id="KW-0406">Ion transport</keyword>
<dbReference type="GO" id="GO:0005921">
    <property type="term" value="C:gap junction"/>
    <property type="evidence" value="ECO:0007669"/>
    <property type="project" value="UniProtKB-SubCell"/>
</dbReference>
<evidence type="ECO:0000256" key="11">
    <source>
        <dbReference type="ARBA" id="ARBA00023303"/>
    </source>
</evidence>
<feature type="compositionally biased region" description="Basic and acidic residues" evidence="13">
    <location>
        <begin position="405"/>
        <end position="428"/>
    </location>
</feature>
<feature type="transmembrane region" description="Helical" evidence="12">
    <location>
        <begin position="313"/>
        <end position="337"/>
    </location>
</feature>
<dbReference type="Proteomes" id="UP001620626">
    <property type="component" value="Unassembled WGS sequence"/>
</dbReference>
<evidence type="ECO:0000313" key="15">
    <source>
        <dbReference type="Proteomes" id="UP001620626"/>
    </source>
</evidence>
<evidence type="ECO:0000256" key="10">
    <source>
        <dbReference type="ARBA" id="ARBA00023136"/>
    </source>
</evidence>
<comment type="function">
    <text evidence="12">Structural component of the gap junctions.</text>
</comment>
<comment type="subcellular location">
    <subcellularLocation>
        <location evidence="1">Cell junction</location>
        <location evidence="1">Gap junction</location>
    </subcellularLocation>
    <subcellularLocation>
        <location evidence="2 12">Cell membrane</location>
        <topology evidence="2 12">Multi-pass membrane protein</topology>
    </subcellularLocation>
</comment>
<accession>A0ABD2IRU0</accession>
<comment type="caution">
    <text evidence="14">The sequence shown here is derived from an EMBL/GenBank/DDBJ whole genome shotgun (WGS) entry which is preliminary data.</text>
</comment>
<feature type="region of interest" description="Disordered" evidence="13">
    <location>
        <begin position="438"/>
        <end position="457"/>
    </location>
</feature>
<evidence type="ECO:0000256" key="5">
    <source>
        <dbReference type="ARBA" id="ARBA00022692"/>
    </source>
</evidence>
<sequence>MTRMVFSEVVGTMSFLRPQCDDDSVDRLHYYYTTTFLLIFAVLISLKMFGGSPIECWLPSEFKPSWQDYTDQSPFALPLFGMSTYFVPRFNAVSSDGSKHLDGVGAFGAENVGETLSYYQWTPFFLILCAFCFYSPCLLWRKLSAKSGLVLSEIVAIAKGIDQSTAPQSLGMRTAKVQGIATHLASAFRHRLKWDRTFVRMGFRDRFKFSESIHYNENYLSVLYLSIKMLFLSIVFLQSFLMNRFLQTDDYDFYGWGVFMDLIGGKAWSDSGNFPRVTFCDIDVRILGAVQRHTVQCILVINIFTEKVFLLLWLWYSLLLLITVFNLFGWLFALLPFSARRDFILRHLRMANEKFEMEEENVDEFVCNFLKVDGCFLLRMIETHTTEWTTAEIVDEIWESFISDNGREGGGQKRGEREEKEKKEKNRVIEPLVARNCSNSLPNLPVEHPLTETRRRR</sequence>
<proteinExistence type="inferred from homology"/>
<dbReference type="AlphaFoldDB" id="A0ABD2IRU0"/>
<keyword evidence="5 12" id="KW-0812">Transmembrane</keyword>
<evidence type="ECO:0000256" key="6">
    <source>
        <dbReference type="ARBA" id="ARBA00022868"/>
    </source>
</evidence>
<keyword evidence="10 12" id="KW-0472">Membrane</keyword>
<evidence type="ECO:0000313" key="14">
    <source>
        <dbReference type="EMBL" id="KAL3081867.1"/>
    </source>
</evidence>
<reference evidence="14 15" key="1">
    <citation type="submission" date="2024-10" db="EMBL/GenBank/DDBJ databases">
        <authorList>
            <person name="Kim D."/>
        </authorList>
    </citation>
    <scope>NUCLEOTIDE SEQUENCE [LARGE SCALE GENOMIC DNA]</scope>
    <source>
        <strain evidence="14">BH-2024</strain>
    </source>
</reference>
<evidence type="ECO:0000256" key="9">
    <source>
        <dbReference type="ARBA" id="ARBA00023065"/>
    </source>
</evidence>
<name>A0ABD2IRU0_9BILA</name>
<keyword evidence="3 12" id="KW-0813">Transport</keyword>
<gene>
    <name evidence="12" type="primary">inx</name>
    <name evidence="14" type="ORF">niasHT_037045</name>
</gene>
<keyword evidence="4" id="KW-1003">Cell membrane</keyword>
<evidence type="ECO:0000256" key="1">
    <source>
        <dbReference type="ARBA" id="ARBA00004610"/>
    </source>
</evidence>
<keyword evidence="11 12" id="KW-0407">Ion channel</keyword>
<dbReference type="PANTHER" id="PTHR11893:SF44">
    <property type="entry name" value="INNEXIN"/>
    <property type="match status" value="1"/>
</dbReference>
<keyword evidence="7" id="KW-0965">Cell junction</keyword>
<feature type="transmembrane region" description="Helical" evidence="12">
    <location>
        <begin position="222"/>
        <end position="241"/>
    </location>
</feature>
<dbReference type="InterPro" id="IPR000990">
    <property type="entry name" value="Innexin"/>
</dbReference>
<organism evidence="14 15">
    <name type="scientific">Heterodera trifolii</name>
    <dbReference type="NCBI Taxonomy" id="157864"/>
    <lineage>
        <taxon>Eukaryota</taxon>
        <taxon>Metazoa</taxon>
        <taxon>Ecdysozoa</taxon>
        <taxon>Nematoda</taxon>
        <taxon>Chromadorea</taxon>
        <taxon>Rhabditida</taxon>
        <taxon>Tylenchina</taxon>
        <taxon>Tylenchomorpha</taxon>
        <taxon>Tylenchoidea</taxon>
        <taxon>Heteroderidae</taxon>
        <taxon>Heteroderinae</taxon>
        <taxon>Heterodera</taxon>
    </lineage>
</organism>
<evidence type="ECO:0000256" key="4">
    <source>
        <dbReference type="ARBA" id="ARBA00022475"/>
    </source>
</evidence>
<dbReference type="PRINTS" id="PR01262">
    <property type="entry name" value="INNEXIN"/>
</dbReference>
<keyword evidence="8 12" id="KW-1133">Transmembrane helix</keyword>
<dbReference type="GO" id="GO:0034220">
    <property type="term" value="P:monoatomic ion transmembrane transport"/>
    <property type="evidence" value="ECO:0007669"/>
    <property type="project" value="UniProtKB-KW"/>
</dbReference>
<feature type="transmembrane region" description="Helical" evidence="12">
    <location>
        <begin position="121"/>
        <end position="140"/>
    </location>
</feature>
<protein>
    <recommendedName>
        <fullName evidence="12">Innexin</fullName>
    </recommendedName>
</protein>
<dbReference type="GO" id="GO:0005886">
    <property type="term" value="C:plasma membrane"/>
    <property type="evidence" value="ECO:0007669"/>
    <property type="project" value="UniProtKB-SubCell"/>
</dbReference>
<feature type="region of interest" description="Disordered" evidence="13">
    <location>
        <begin position="404"/>
        <end position="428"/>
    </location>
</feature>
<evidence type="ECO:0000256" key="8">
    <source>
        <dbReference type="ARBA" id="ARBA00022989"/>
    </source>
</evidence>
<comment type="similarity">
    <text evidence="12">Belongs to the pannexin family.</text>
</comment>
<keyword evidence="6" id="KW-0303">Gap junction</keyword>
<dbReference type="PANTHER" id="PTHR11893">
    <property type="entry name" value="INNEXIN"/>
    <property type="match status" value="1"/>
</dbReference>
<evidence type="ECO:0000256" key="12">
    <source>
        <dbReference type="RuleBase" id="RU010713"/>
    </source>
</evidence>
<evidence type="ECO:0000256" key="2">
    <source>
        <dbReference type="ARBA" id="ARBA00004651"/>
    </source>
</evidence>
<evidence type="ECO:0000256" key="3">
    <source>
        <dbReference type="ARBA" id="ARBA00022448"/>
    </source>
</evidence>
<feature type="transmembrane region" description="Helical" evidence="12">
    <location>
        <begin position="30"/>
        <end position="50"/>
    </location>
</feature>